<dbReference type="AlphaFoldDB" id="A0A8X7R4C1"/>
<evidence type="ECO:0000313" key="2">
    <source>
        <dbReference type="Proteomes" id="UP000886595"/>
    </source>
</evidence>
<evidence type="ECO:0000313" key="1">
    <source>
        <dbReference type="EMBL" id="KAG2281023.1"/>
    </source>
</evidence>
<protein>
    <submittedName>
        <fullName evidence="1">Uncharacterized protein</fullName>
    </submittedName>
</protein>
<dbReference type="Proteomes" id="UP000886595">
    <property type="component" value="Unassembled WGS sequence"/>
</dbReference>
<gene>
    <name evidence="1" type="ORF">Bca52824_052243</name>
</gene>
<sequence>MAELYQFRDGTLHRKLCHTGTDHSNYRNLQQNESGKSVLLTGSMHCSSLKVLTQEDENGNVKLECPAISKQQFAAGSFVNEF</sequence>
<reference evidence="1 2" key="1">
    <citation type="submission" date="2020-02" db="EMBL/GenBank/DDBJ databases">
        <authorList>
            <person name="Ma Q."/>
            <person name="Huang Y."/>
            <person name="Song X."/>
            <person name="Pei D."/>
        </authorList>
    </citation>
    <scope>NUCLEOTIDE SEQUENCE [LARGE SCALE GENOMIC DNA]</scope>
    <source>
        <strain evidence="1">Sxm20200214</strain>
        <tissue evidence="1">Leaf</tissue>
    </source>
</reference>
<proteinExistence type="predicted"/>
<comment type="caution">
    <text evidence="1">The sequence shown here is derived from an EMBL/GenBank/DDBJ whole genome shotgun (WGS) entry which is preliminary data.</text>
</comment>
<keyword evidence="2" id="KW-1185">Reference proteome</keyword>
<accession>A0A8X7R4C1</accession>
<dbReference type="EMBL" id="JAAMPC010000011">
    <property type="protein sequence ID" value="KAG2281023.1"/>
    <property type="molecule type" value="Genomic_DNA"/>
</dbReference>
<organism evidence="1 2">
    <name type="scientific">Brassica carinata</name>
    <name type="common">Ethiopian mustard</name>
    <name type="synonym">Abyssinian cabbage</name>
    <dbReference type="NCBI Taxonomy" id="52824"/>
    <lineage>
        <taxon>Eukaryota</taxon>
        <taxon>Viridiplantae</taxon>
        <taxon>Streptophyta</taxon>
        <taxon>Embryophyta</taxon>
        <taxon>Tracheophyta</taxon>
        <taxon>Spermatophyta</taxon>
        <taxon>Magnoliopsida</taxon>
        <taxon>eudicotyledons</taxon>
        <taxon>Gunneridae</taxon>
        <taxon>Pentapetalae</taxon>
        <taxon>rosids</taxon>
        <taxon>malvids</taxon>
        <taxon>Brassicales</taxon>
        <taxon>Brassicaceae</taxon>
        <taxon>Brassiceae</taxon>
        <taxon>Brassica</taxon>
    </lineage>
</organism>
<name>A0A8X7R4C1_BRACI</name>